<proteinExistence type="predicted"/>
<evidence type="ECO:0000256" key="1">
    <source>
        <dbReference type="SAM" id="MobiDB-lite"/>
    </source>
</evidence>
<protein>
    <submittedName>
        <fullName evidence="3">Uncharacterized protein</fullName>
    </submittedName>
</protein>
<organism evidence="2 3">
    <name type="scientific">Strongyloides stercoralis</name>
    <name type="common">Threadworm</name>
    <dbReference type="NCBI Taxonomy" id="6248"/>
    <lineage>
        <taxon>Eukaryota</taxon>
        <taxon>Metazoa</taxon>
        <taxon>Ecdysozoa</taxon>
        <taxon>Nematoda</taxon>
        <taxon>Chromadorea</taxon>
        <taxon>Rhabditida</taxon>
        <taxon>Tylenchina</taxon>
        <taxon>Panagrolaimomorpha</taxon>
        <taxon>Strongyloidoidea</taxon>
        <taxon>Strongyloididae</taxon>
        <taxon>Strongyloides</taxon>
    </lineage>
</organism>
<name>A0AAF5CZA8_STRER</name>
<dbReference type="WBParaSite" id="TCONS_00004250.p1">
    <property type="protein sequence ID" value="TCONS_00004250.p1"/>
    <property type="gene ID" value="XLOC_001459"/>
</dbReference>
<reference evidence="3" key="1">
    <citation type="submission" date="2024-02" db="UniProtKB">
        <authorList>
            <consortium name="WormBaseParasite"/>
        </authorList>
    </citation>
    <scope>IDENTIFICATION</scope>
</reference>
<dbReference type="Proteomes" id="UP000035681">
    <property type="component" value="Unplaced"/>
</dbReference>
<dbReference type="AlphaFoldDB" id="A0AAF5CZA8"/>
<evidence type="ECO:0000313" key="2">
    <source>
        <dbReference type="Proteomes" id="UP000035681"/>
    </source>
</evidence>
<accession>A0AAF5CZA8</accession>
<evidence type="ECO:0000313" key="3">
    <source>
        <dbReference type="WBParaSite" id="TCONS_00004250.p1"/>
    </source>
</evidence>
<keyword evidence="2" id="KW-1185">Reference proteome</keyword>
<feature type="region of interest" description="Disordered" evidence="1">
    <location>
        <begin position="1"/>
        <end position="48"/>
    </location>
</feature>
<feature type="compositionally biased region" description="Basic residues" evidence="1">
    <location>
        <begin position="30"/>
        <end position="42"/>
    </location>
</feature>
<sequence>EGVGRGEGGKEAEEKRENHGKREEEEKKKGEKRRKNTKRREHVKYQGGESRTASRFQFVLKLQIINRLYFIFGIPYKIDIIASLCLCSICQECMYMLVPQVQA</sequence>
<feature type="compositionally biased region" description="Basic and acidic residues" evidence="1">
    <location>
        <begin position="7"/>
        <end position="29"/>
    </location>
</feature>